<proteinExistence type="predicted"/>
<dbReference type="AlphaFoldDB" id="A0A3R7JRW0"/>
<evidence type="ECO:0000313" key="2">
    <source>
        <dbReference type="Proteomes" id="UP000286415"/>
    </source>
</evidence>
<dbReference type="InParanoid" id="A0A3R7JRW0"/>
<keyword evidence="2" id="KW-1185">Reference proteome</keyword>
<reference evidence="1 2" key="1">
    <citation type="journal article" date="2018" name="Biotechnol. Adv.">
        <title>Improved genomic resources and new bioinformatic workflow for the carcinogenic parasite Clonorchis sinensis: Biotechnological implications.</title>
        <authorList>
            <person name="Wang D."/>
            <person name="Korhonen P.K."/>
            <person name="Gasser R.B."/>
            <person name="Young N.D."/>
        </authorList>
    </citation>
    <scope>NUCLEOTIDE SEQUENCE [LARGE SCALE GENOMIC DNA]</scope>
    <source>
        <strain evidence="1">Cs-k2</strain>
    </source>
</reference>
<organism evidence="1 2">
    <name type="scientific">Clonorchis sinensis</name>
    <name type="common">Chinese liver fluke</name>
    <dbReference type="NCBI Taxonomy" id="79923"/>
    <lineage>
        <taxon>Eukaryota</taxon>
        <taxon>Metazoa</taxon>
        <taxon>Spiralia</taxon>
        <taxon>Lophotrochozoa</taxon>
        <taxon>Platyhelminthes</taxon>
        <taxon>Trematoda</taxon>
        <taxon>Digenea</taxon>
        <taxon>Opisthorchiida</taxon>
        <taxon>Opisthorchiata</taxon>
        <taxon>Opisthorchiidae</taxon>
        <taxon>Clonorchis</taxon>
    </lineage>
</organism>
<protein>
    <submittedName>
        <fullName evidence="1">Uncharacterized protein</fullName>
    </submittedName>
</protein>
<sequence>MVATKLFEFAGYRKNAKTEQFRTQNTELEGEIQAAISPIPFMFTLLNLEEMAIINQSTFARIRHNVILESMENLSLDAFLRLMRENISFHGMESTKLRVWILPK</sequence>
<name>A0A3R7JRW0_CLOSI</name>
<dbReference type="Proteomes" id="UP000286415">
    <property type="component" value="Unassembled WGS sequence"/>
</dbReference>
<evidence type="ECO:0000313" key="1">
    <source>
        <dbReference type="EMBL" id="KAG5452917.1"/>
    </source>
</evidence>
<gene>
    <name evidence="1" type="ORF">CSKR_107463</name>
</gene>
<comment type="caution">
    <text evidence="1">The sequence shown here is derived from an EMBL/GenBank/DDBJ whole genome shotgun (WGS) entry which is preliminary data.</text>
</comment>
<dbReference type="EMBL" id="NIRI02000013">
    <property type="protein sequence ID" value="KAG5452917.1"/>
    <property type="molecule type" value="Genomic_DNA"/>
</dbReference>
<accession>A0A3R7JRW0</accession>
<reference evidence="1 2" key="2">
    <citation type="journal article" date="2021" name="Genomics">
        <title>High-quality reference genome for Clonorchis sinensis.</title>
        <authorList>
            <person name="Young N.D."/>
            <person name="Stroehlein A.J."/>
            <person name="Kinkar L."/>
            <person name="Wang T."/>
            <person name="Sohn W.M."/>
            <person name="Chang B.C.H."/>
            <person name="Kaur P."/>
            <person name="Weisz D."/>
            <person name="Dudchenko O."/>
            <person name="Aiden E.L."/>
            <person name="Korhonen P.K."/>
            <person name="Gasser R.B."/>
        </authorList>
    </citation>
    <scope>NUCLEOTIDE SEQUENCE [LARGE SCALE GENOMIC DNA]</scope>
    <source>
        <strain evidence="1">Cs-k2</strain>
    </source>
</reference>